<sequence length="391" mass="42839">MAFRVRKEGGVGSSIAGMLFGILMIVFGAPIAAWYAESQHSAEDFTSATVVESNTEAEGYIVVKDIAVSQDDLLCPYLGLNGYVADASDVEESGSGESDVAVVSENESAIPAQDSNKSCLYVSTTQEQYERSEYEHCGKLSNDQTVIRQLDDVCDSNGTNCESCYLVEEYDWSDVDEGVRTDFGAFTLGDYNIDPEDTPRFIGLEKLVEYEFLESKNDPVEGDFRWSYEFFPTDQDVLVAGSSEKNEIRGAYDGKPFVISNLAYQGTLEAMQQKDKTAKWGLRILSLGFMVFGMILVTGPLTMFTNIFRAIPMVGKYMDKGLDAVVGFIAAIMGFFFWVILYGIVLVLKNIVAIIIVLALIGVAIFFLAKRGKKEDGGIPPASPPQTPVSS</sequence>
<protein>
    <submittedName>
        <fullName evidence="2">Uncharacterized protein</fullName>
    </submittedName>
</protein>
<keyword evidence="1" id="KW-1133">Transmembrane helix</keyword>
<proteinExistence type="predicted"/>
<evidence type="ECO:0000256" key="1">
    <source>
        <dbReference type="SAM" id="Phobius"/>
    </source>
</evidence>
<dbReference type="InterPro" id="IPR012430">
    <property type="entry name" value="TMEM43_fam"/>
</dbReference>
<dbReference type="Proteomes" id="UP000230292">
    <property type="component" value="Unassembled WGS sequence"/>
</dbReference>
<evidence type="ECO:0000313" key="3">
    <source>
        <dbReference type="Proteomes" id="UP000230292"/>
    </source>
</evidence>
<evidence type="ECO:0000313" key="2">
    <source>
        <dbReference type="EMBL" id="PIW36935.1"/>
    </source>
</evidence>
<reference evidence="2 3" key="1">
    <citation type="submission" date="2017-09" db="EMBL/GenBank/DDBJ databases">
        <title>Depth-based differentiation of microbial function through sediment-hosted aquifers and enrichment of novel symbionts in the deep terrestrial subsurface.</title>
        <authorList>
            <person name="Probst A.J."/>
            <person name="Ladd B."/>
            <person name="Jarett J.K."/>
            <person name="Geller-Mcgrath D.E."/>
            <person name="Sieber C.M."/>
            <person name="Emerson J.B."/>
            <person name="Anantharaman K."/>
            <person name="Thomas B.C."/>
            <person name="Malmstrom R."/>
            <person name="Stieglmeier M."/>
            <person name="Klingl A."/>
            <person name="Woyke T."/>
            <person name="Ryan C.M."/>
            <person name="Banfield J.F."/>
        </authorList>
    </citation>
    <scope>NUCLEOTIDE SEQUENCE [LARGE SCALE GENOMIC DNA]</scope>
    <source>
        <strain evidence="2">CG15_BIG_FIL_POST_REV_8_21_14_020_45_12</strain>
    </source>
</reference>
<name>A0A2M7H3X5_9BACT</name>
<dbReference type="Pfam" id="PF07787">
    <property type="entry name" value="TMEM43"/>
    <property type="match status" value="1"/>
</dbReference>
<dbReference type="EMBL" id="PFGC01000037">
    <property type="protein sequence ID" value="PIW36935.1"/>
    <property type="molecule type" value="Genomic_DNA"/>
</dbReference>
<keyword evidence="1" id="KW-0472">Membrane</keyword>
<keyword evidence="1" id="KW-0812">Transmembrane</keyword>
<feature type="transmembrane region" description="Helical" evidence="1">
    <location>
        <begin position="12"/>
        <end position="36"/>
    </location>
</feature>
<organism evidence="2 3">
    <name type="scientific">Candidatus Kerfeldbacteria bacterium CG15_BIG_FIL_POST_REV_8_21_14_020_45_12</name>
    <dbReference type="NCBI Taxonomy" id="2014247"/>
    <lineage>
        <taxon>Bacteria</taxon>
        <taxon>Candidatus Kerfeldiibacteriota</taxon>
    </lineage>
</organism>
<feature type="transmembrane region" description="Helical" evidence="1">
    <location>
        <begin position="325"/>
        <end position="345"/>
    </location>
</feature>
<comment type="caution">
    <text evidence="2">The sequence shown here is derived from an EMBL/GenBank/DDBJ whole genome shotgun (WGS) entry which is preliminary data.</text>
</comment>
<feature type="transmembrane region" description="Helical" evidence="1">
    <location>
        <begin position="280"/>
        <end position="304"/>
    </location>
</feature>
<accession>A0A2M7H3X5</accession>
<feature type="transmembrane region" description="Helical" evidence="1">
    <location>
        <begin position="351"/>
        <end position="369"/>
    </location>
</feature>
<gene>
    <name evidence="2" type="ORF">COW24_03180</name>
</gene>
<dbReference type="AlphaFoldDB" id="A0A2M7H3X5"/>